<dbReference type="InterPro" id="IPR003594">
    <property type="entry name" value="HATPase_dom"/>
</dbReference>
<dbReference type="EC" id="2.7.13.3" evidence="2"/>
<dbReference type="RefSeq" id="WP_203870427.1">
    <property type="nucleotide sequence ID" value="NZ_BONW01000041.1"/>
</dbReference>
<dbReference type="Proteomes" id="UP000646749">
    <property type="component" value="Unassembled WGS sequence"/>
</dbReference>
<organism evidence="11 12">
    <name type="scientific">Plantactinospora endophytica</name>
    <dbReference type="NCBI Taxonomy" id="673535"/>
    <lineage>
        <taxon>Bacteria</taxon>
        <taxon>Bacillati</taxon>
        <taxon>Actinomycetota</taxon>
        <taxon>Actinomycetes</taxon>
        <taxon>Micromonosporales</taxon>
        <taxon>Micromonosporaceae</taxon>
        <taxon>Plantactinospora</taxon>
    </lineage>
</organism>
<keyword evidence="7" id="KW-0067">ATP-binding</keyword>
<keyword evidence="4" id="KW-0808">Transferase</keyword>
<protein>
    <recommendedName>
        <fullName evidence="2">histidine kinase</fullName>
        <ecNumber evidence="2">2.7.13.3</ecNumber>
    </recommendedName>
</protein>
<evidence type="ECO:0000256" key="3">
    <source>
        <dbReference type="ARBA" id="ARBA00022553"/>
    </source>
</evidence>
<dbReference type="Pfam" id="PF02518">
    <property type="entry name" value="HATPase_c"/>
    <property type="match status" value="1"/>
</dbReference>
<feature type="transmembrane region" description="Helical" evidence="9">
    <location>
        <begin position="140"/>
        <end position="157"/>
    </location>
</feature>
<dbReference type="PANTHER" id="PTHR24421">
    <property type="entry name" value="NITRATE/NITRITE SENSOR PROTEIN NARX-RELATED"/>
    <property type="match status" value="1"/>
</dbReference>
<comment type="catalytic activity">
    <reaction evidence="1">
        <text>ATP + protein L-histidine = ADP + protein N-phospho-L-histidine.</text>
        <dbReference type="EC" id="2.7.13.3"/>
    </reaction>
</comment>
<dbReference type="Gene3D" id="1.20.5.1930">
    <property type="match status" value="1"/>
</dbReference>
<gene>
    <name evidence="11" type="ORF">Pen02_70220</name>
</gene>
<dbReference type="InterPro" id="IPR036890">
    <property type="entry name" value="HATPase_C_sf"/>
</dbReference>
<evidence type="ECO:0000256" key="5">
    <source>
        <dbReference type="ARBA" id="ARBA00022741"/>
    </source>
</evidence>
<keyword evidence="5" id="KW-0547">Nucleotide-binding</keyword>
<dbReference type="InterPro" id="IPR050482">
    <property type="entry name" value="Sensor_HK_TwoCompSys"/>
</dbReference>
<keyword evidence="9" id="KW-0812">Transmembrane</keyword>
<dbReference type="Gene3D" id="3.30.565.10">
    <property type="entry name" value="Histidine kinase-like ATPase, C-terminal domain"/>
    <property type="match status" value="1"/>
</dbReference>
<dbReference type="SUPFAM" id="SSF55874">
    <property type="entry name" value="ATPase domain of HSP90 chaperone/DNA topoisomerase II/histidine kinase"/>
    <property type="match status" value="1"/>
</dbReference>
<evidence type="ECO:0000313" key="11">
    <source>
        <dbReference type="EMBL" id="GIG92086.1"/>
    </source>
</evidence>
<dbReference type="InterPro" id="IPR011712">
    <property type="entry name" value="Sig_transdc_His_kin_sub3_dim/P"/>
</dbReference>
<evidence type="ECO:0000256" key="1">
    <source>
        <dbReference type="ARBA" id="ARBA00000085"/>
    </source>
</evidence>
<proteinExistence type="predicted"/>
<keyword evidence="6 11" id="KW-0418">Kinase</keyword>
<dbReference type="CDD" id="cd16917">
    <property type="entry name" value="HATPase_UhpB-NarQ-NarX-like"/>
    <property type="match status" value="1"/>
</dbReference>
<keyword evidence="8" id="KW-0902">Two-component regulatory system</keyword>
<keyword evidence="9" id="KW-0472">Membrane</keyword>
<dbReference type="GO" id="GO:0016301">
    <property type="term" value="F:kinase activity"/>
    <property type="evidence" value="ECO:0007669"/>
    <property type="project" value="UniProtKB-KW"/>
</dbReference>
<reference evidence="11 12" key="1">
    <citation type="submission" date="2021-01" db="EMBL/GenBank/DDBJ databases">
        <title>Whole genome shotgun sequence of Plantactinospora endophytica NBRC 110450.</title>
        <authorList>
            <person name="Komaki H."/>
            <person name="Tamura T."/>
        </authorList>
    </citation>
    <scope>NUCLEOTIDE SEQUENCE [LARGE SCALE GENOMIC DNA]</scope>
    <source>
        <strain evidence="11 12">NBRC 110450</strain>
    </source>
</reference>
<evidence type="ECO:0000259" key="10">
    <source>
        <dbReference type="SMART" id="SM00387"/>
    </source>
</evidence>
<evidence type="ECO:0000256" key="8">
    <source>
        <dbReference type="ARBA" id="ARBA00023012"/>
    </source>
</evidence>
<dbReference type="PANTHER" id="PTHR24421:SF10">
    <property type="entry name" value="NITRATE_NITRITE SENSOR PROTEIN NARQ"/>
    <property type="match status" value="1"/>
</dbReference>
<feature type="transmembrane region" description="Helical" evidence="9">
    <location>
        <begin position="43"/>
        <end position="60"/>
    </location>
</feature>
<sequence length="408" mass="43376">MVAGRRVWTEIVRWRDPLLAAGLFGIALAALTAIPADDEAHRAPDLLAVALLLAMTGVLVVRRRWPVGVLAVNFAAVVGYQLLDYPAEPTLPAVLFALYTVASTGERRRSLVVGALTCVLVVVTLAIAEPGSYRPELVGALGWVIVALALGEAVRYHRAYTAEVEDRLARAESTREAEARQRVADERMRIARDVHDVLAHSIAAINVQAGVAAHLIEETPRPDEATLAAIGEILRGIAETSRGGVADLRATLDWLRDDDVPVSDPVPGLHGLPELAGALRAGGTELTVEVSGDRRPLPPGHDVAAFRIIQEAVTNAVKHGRSHRIDVRVVYDLAALRIVVTDDGPGRSTDGSATARRGGYGILGMTERAHSVGGRLTAAPRTGRGFEVQAVLPLPLAAPVPAPAREPR</sequence>
<feature type="transmembrane region" description="Helical" evidence="9">
    <location>
        <begin position="111"/>
        <end position="128"/>
    </location>
</feature>
<dbReference type="InterPro" id="IPR055558">
    <property type="entry name" value="DUF7134"/>
</dbReference>
<evidence type="ECO:0000256" key="9">
    <source>
        <dbReference type="SAM" id="Phobius"/>
    </source>
</evidence>
<evidence type="ECO:0000256" key="6">
    <source>
        <dbReference type="ARBA" id="ARBA00022777"/>
    </source>
</evidence>
<comment type="caution">
    <text evidence="11">The sequence shown here is derived from an EMBL/GenBank/DDBJ whole genome shotgun (WGS) entry which is preliminary data.</text>
</comment>
<dbReference type="EMBL" id="BONW01000041">
    <property type="protein sequence ID" value="GIG92086.1"/>
    <property type="molecule type" value="Genomic_DNA"/>
</dbReference>
<keyword evidence="9" id="KW-1133">Transmembrane helix</keyword>
<accession>A0ABQ4ECS5</accession>
<dbReference type="SMART" id="SM00387">
    <property type="entry name" value="HATPase_c"/>
    <property type="match status" value="1"/>
</dbReference>
<evidence type="ECO:0000256" key="7">
    <source>
        <dbReference type="ARBA" id="ARBA00022840"/>
    </source>
</evidence>
<evidence type="ECO:0000256" key="2">
    <source>
        <dbReference type="ARBA" id="ARBA00012438"/>
    </source>
</evidence>
<dbReference type="Pfam" id="PF07730">
    <property type="entry name" value="HisKA_3"/>
    <property type="match status" value="1"/>
</dbReference>
<name>A0ABQ4ECS5_9ACTN</name>
<feature type="domain" description="Histidine kinase/HSP90-like ATPase" evidence="10">
    <location>
        <begin position="300"/>
        <end position="396"/>
    </location>
</feature>
<dbReference type="Pfam" id="PF23539">
    <property type="entry name" value="DUF7134"/>
    <property type="match status" value="1"/>
</dbReference>
<keyword evidence="3" id="KW-0597">Phosphoprotein</keyword>
<keyword evidence="12" id="KW-1185">Reference proteome</keyword>
<evidence type="ECO:0000313" key="12">
    <source>
        <dbReference type="Proteomes" id="UP000646749"/>
    </source>
</evidence>
<evidence type="ECO:0000256" key="4">
    <source>
        <dbReference type="ARBA" id="ARBA00022679"/>
    </source>
</evidence>